<organism evidence="1">
    <name type="scientific">Candidatus Enterococcus clewellii</name>
    <dbReference type="NCBI Taxonomy" id="1834193"/>
    <lineage>
        <taxon>Bacteria</taxon>
        <taxon>Bacillati</taxon>
        <taxon>Bacillota</taxon>
        <taxon>Bacilli</taxon>
        <taxon>Lactobacillales</taxon>
        <taxon>Enterococcaceae</taxon>
        <taxon>Enterococcus</taxon>
    </lineage>
</organism>
<dbReference type="EMBL" id="CP147247">
    <property type="protein sequence ID" value="WYJ91048.1"/>
    <property type="molecule type" value="Genomic_DNA"/>
</dbReference>
<dbReference type="RefSeq" id="WP_339101659.1">
    <property type="nucleotide sequence ID" value="NZ_CP147247.1"/>
</dbReference>
<accession>A0A242K8E7</accession>
<protein>
    <submittedName>
        <fullName evidence="1">Uncharacterized protein</fullName>
    </submittedName>
</protein>
<reference evidence="2" key="2">
    <citation type="submission" date="2017-05" db="EMBL/GenBank/DDBJ databases">
        <authorList>
            <consortium name="The Broad Institute Genomics Platform"/>
            <consortium name="The Broad Institute Genomic Center for Infectious Diseases"/>
            <person name="Earl A."/>
            <person name="Manson A."/>
            <person name="Schwartman J."/>
            <person name="Gilmore M."/>
            <person name="Abouelleil A."/>
            <person name="Cao P."/>
            <person name="Chapman S."/>
            <person name="Cusick C."/>
            <person name="Shea T."/>
            <person name="Young S."/>
            <person name="Neafsey D."/>
            <person name="Nusbaum C."/>
            <person name="Birren B."/>
        </authorList>
    </citation>
    <scope>NUCLEOTIDE SEQUENCE</scope>
    <source>
        <strain evidence="2">9E7_DIV0242</strain>
    </source>
</reference>
<name>A0A242K8E7_9ENTE</name>
<dbReference type="AlphaFoldDB" id="A0A242K8E7"/>
<evidence type="ECO:0000313" key="1">
    <source>
        <dbReference type="EMBL" id="OTP17441.1"/>
    </source>
</evidence>
<gene>
    <name evidence="1" type="ORF">A5888_001579</name>
    <name evidence="2" type="ORF">A5888_002816</name>
</gene>
<proteinExistence type="predicted"/>
<evidence type="ECO:0000313" key="3">
    <source>
        <dbReference type="Proteomes" id="UP000195141"/>
    </source>
</evidence>
<sequence length="143" mass="16828">MFGNITGWFDMTEKVFEKSFDEEMSSSHIIAMRNIVMTYITKYPEKNVSVQYQFENGYIEVYSNVLDGRFVCLQINGSPRLVLYREFEEEYFLLADCLIGSHVDLYYPFLESFDFPAYEVTQLLFSVLTDAHENLKGMENEEL</sequence>
<evidence type="ECO:0000313" key="2">
    <source>
        <dbReference type="EMBL" id="WYJ91048.1"/>
    </source>
</evidence>
<reference evidence="1" key="1">
    <citation type="submission" date="2017-05" db="EMBL/GenBank/DDBJ databases">
        <title>The Genome Sequence of Enterococcus sp. 9E7_DIV0242.</title>
        <authorList>
            <consortium name="The Broad Institute Genomics Platform"/>
            <consortium name="The Broad Institute Genomic Center for Infectious Diseases"/>
            <person name="Earl A."/>
            <person name="Manson A."/>
            <person name="Schwartman J."/>
            <person name="Gilmore M."/>
            <person name="Abouelleil A."/>
            <person name="Cao P."/>
            <person name="Chapman S."/>
            <person name="Cusick C."/>
            <person name="Shea T."/>
            <person name="Young S."/>
            <person name="Neafsey D."/>
            <person name="Nusbaum C."/>
            <person name="Birren B."/>
        </authorList>
    </citation>
    <scope>NUCLEOTIDE SEQUENCE [LARGE SCALE GENOMIC DNA]</scope>
    <source>
        <strain evidence="1">9E7_DIV0242</strain>
    </source>
</reference>
<keyword evidence="3" id="KW-1185">Reference proteome</keyword>
<reference evidence="2" key="3">
    <citation type="submission" date="2024-03" db="EMBL/GenBank/DDBJ databases">
        <title>The Genome Sequence of Enterococcus sp. DIV0242b.</title>
        <authorList>
            <consortium name="The Broad Institute Genomics Platform"/>
            <consortium name="The Broad Institute Microbial Omics Core"/>
            <consortium name="The Broad Institute Genomic Center for Infectious Diseases"/>
            <person name="Earl A."/>
            <person name="Manson A."/>
            <person name="Gilmore M."/>
            <person name="Schwartman J."/>
            <person name="Shea T."/>
            <person name="Abouelleil A."/>
            <person name="Cao P."/>
            <person name="Chapman S."/>
            <person name="Cusick C."/>
            <person name="Young S."/>
            <person name="Neafsey D."/>
            <person name="Nusbaum C."/>
            <person name="Birren B."/>
        </authorList>
    </citation>
    <scope>NUCLEOTIDE SEQUENCE</scope>
    <source>
        <strain evidence="2">9E7_DIV0242</strain>
    </source>
</reference>
<dbReference type="EMBL" id="NGMM01000002">
    <property type="protein sequence ID" value="OTP17441.1"/>
    <property type="molecule type" value="Genomic_DNA"/>
</dbReference>
<dbReference type="Proteomes" id="UP000195141">
    <property type="component" value="Chromosome"/>
</dbReference>